<name>A0ABQ9Z5F0_9CRUS</name>
<dbReference type="Pfam" id="PF04196">
    <property type="entry name" value="Bunya_RdRp"/>
    <property type="match status" value="1"/>
</dbReference>
<dbReference type="Proteomes" id="UP001234178">
    <property type="component" value="Unassembled WGS sequence"/>
</dbReference>
<protein>
    <recommendedName>
        <fullName evidence="1">RNA-dependent RNA polymerase bunyaviral domain-containing protein</fullName>
    </recommendedName>
</protein>
<accession>A0ABQ9Z5F0</accession>
<evidence type="ECO:0000313" key="2">
    <source>
        <dbReference type="EMBL" id="KAK4008123.1"/>
    </source>
</evidence>
<evidence type="ECO:0000313" key="3">
    <source>
        <dbReference type="Proteomes" id="UP001234178"/>
    </source>
</evidence>
<organism evidence="2 3">
    <name type="scientific">Daphnia magna</name>
    <dbReference type="NCBI Taxonomy" id="35525"/>
    <lineage>
        <taxon>Eukaryota</taxon>
        <taxon>Metazoa</taxon>
        <taxon>Ecdysozoa</taxon>
        <taxon>Arthropoda</taxon>
        <taxon>Crustacea</taxon>
        <taxon>Branchiopoda</taxon>
        <taxon>Diplostraca</taxon>
        <taxon>Cladocera</taxon>
        <taxon>Anomopoda</taxon>
        <taxon>Daphniidae</taxon>
        <taxon>Daphnia</taxon>
    </lineage>
</organism>
<reference evidence="2 3" key="1">
    <citation type="journal article" date="2023" name="Nucleic Acids Res.">
        <title>The hologenome of Daphnia magna reveals possible DNA methylation and microbiome-mediated evolution of the host genome.</title>
        <authorList>
            <person name="Chaturvedi A."/>
            <person name="Li X."/>
            <person name="Dhandapani V."/>
            <person name="Marshall H."/>
            <person name="Kissane S."/>
            <person name="Cuenca-Cambronero M."/>
            <person name="Asole G."/>
            <person name="Calvet F."/>
            <person name="Ruiz-Romero M."/>
            <person name="Marangio P."/>
            <person name="Guigo R."/>
            <person name="Rago D."/>
            <person name="Mirbahai L."/>
            <person name="Eastwood N."/>
            <person name="Colbourne J.K."/>
            <person name="Zhou J."/>
            <person name="Mallon E."/>
            <person name="Orsini L."/>
        </authorList>
    </citation>
    <scope>NUCLEOTIDE SEQUENCE [LARGE SCALE GENOMIC DNA]</scope>
    <source>
        <strain evidence="2">LRV0_1</strain>
    </source>
</reference>
<evidence type="ECO:0000259" key="1">
    <source>
        <dbReference type="Pfam" id="PF04196"/>
    </source>
</evidence>
<dbReference type="EMBL" id="JAOYFB010000002">
    <property type="protein sequence ID" value="KAK4008123.1"/>
    <property type="molecule type" value="Genomic_DNA"/>
</dbReference>
<sequence length="848" mass="96126">MVSEFNSEFTFHKNTIRPLLRWVTAVNLISEQESLASRQEEMASNLSNVLSGGGSFSLTSHCQIAQALLHYSLLESSVSAIFPQLCNELVKVPDPGNGFFLMDFPFFAGLTGFKYNLWKAVKTTHLGKCYKAMITNFHIAPPGPNGEQRRYLTLETTQGGSFVHKRIVKWGNRKKHARLIERLDLPYNWIEQFNENPELLYRKSENSKEVLLKFAKKMHSPGISAALASGVNIARIVASSVYIASMHVLSESSLWYDSEEAPTSKSKSCSPFAWTMRAFSAAMFRKVNTKIEVGETESNVVFTPLAMVRWKWFGHETIPASNRTKQNQWTRLRQNIIWLRDTPQETLQVSPFESHCQLHDFLSNMEGKRRLVQISGAPIQKAAGFSNMVTAARQDFFPGYKLSTEDSPDVKDLSNFASILRHAIYMVCTSFLDDESKTKVLKDIIQMSQQLEVRQEFGKSRQNMLALLKIFLDDSTCDKMDFLTKLAQVKLGTVGAYSRSQRKLVTQGKVIYVGQGIWTGKLDDTRFSVTVNSSNNSDPVSFIESIQVSDKHSVRHVLRFLEHWCQEMHVTNSIYSRGYLKNLFVIGRSFNCRLENQTSTSGCPIYLDVETKYLFDVMETKSINFQFNGRTLNLVSTHSRVGLPDANLNIFSYTPNMNDMNLHLQGLKPFLKKTIVHKFPLLVEWISNSVADAGLARKIAFDIQKTRPIPGWDMGKAMNWFRKSFITTLSSMGVRTCNEESAAIPSSPLKQKFDFNNPVLASVLNLSQFSFESHASMFKASTSIPHVESLNVQGPLLNLIDHDFLEEYNMDLFSSPCYEYMIDRDSTMDGFAIESFSGDPSRVTNLHS</sequence>
<comment type="caution">
    <text evidence="2">The sequence shown here is derived from an EMBL/GenBank/DDBJ whole genome shotgun (WGS) entry which is preliminary data.</text>
</comment>
<gene>
    <name evidence="2" type="ORF">OUZ56_013277</name>
</gene>
<dbReference type="InterPro" id="IPR007322">
    <property type="entry name" value="RNA_pol_bunyavir"/>
</dbReference>
<keyword evidence="3" id="KW-1185">Reference proteome</keyword>
<feature type="domain" description="RNA-dependent RNA polymerase bunyaviral" evidence="1">
    <location>
        <begin position="2"/>
        <end position="116"/>
    </location>
</feature>
<proteinExistence type="predicted"/>